<protein>
    <submittedName>
        <fullName evidence="2">Tetrahydromethanopterin S-methyltransferase subunit F</fullName>
    </submittedName>
</protein>
<evidence type="ECO:0000313" key="3">
    <source>
        <dbReference type="Proteomes" id="UP000717634"/>
    </source>
</evidence>
<feature type="transmembrane region" description="Helical" evidence="1">
    <location>
        <begin position="72"/>
        <end position="92"/>
    </location>
</feature>
<keyword evidence="3" id="KW-1185">Reference proteome</keyword>
<dbReference type="EMBL" id="JAAVTK010000030">
    <property type="protein sequence ID" value="NKI92041.1"/>
    <property type="molecule type" value="Genomic_DNA"/>
</dbReference>
<keyword evidence="1" id="KW-0812">Transmembrane</keyword>
<dbReference type="RefSeq" id="WP_168675578.1">
    <property type="nucleotide sequence ID" value="NZ_JAAVTK010000030.1"/>
</dbReference>
<evidence type="ECO:0000313" key="2">
    <source>
        <dbReference type="EMBL" id="NKI92041.1"/>
    </source>
</evidence>
<proteinExistence type="predicted"/>
<organism evidence="2 3">
    <name type="scientific">Hymenobacter artigasi</name>
    <dbReference type="NCBI Taxonomy" id="2719616"/>
    <lineage>
        <taxon>Bacteria</taxon>
        <taxon>Pseudomonadati</taxon>
        <taxon>Bacteroidota</taxon>
        <taxon>Cytophagia</taxon>
        <taxon>Cytophagales</taxon>
        <taxon>Hymenobacteraceae</taxon>
        <taxon>Hymenobacter</taxon>
    </lineage>
</organism>
<keyword evidence="1" id="KW-1133">Transmembrane helix</keyword>
<gene>
    <name evidence="2" type="ORF">HBN54_004665</name>
</gene>
<evidence type="ECO:0000256" key="1">
    <source>
        <dbReference type="SAM" id="Phobius"/>
    </source>
</evidence>
<comment type="caution">
    <text evidence="2">The sequence shown here is derived from an EMBL/GenBank/DDBJ whole genome shotgun (WGS) entry which is preliminary data.</text>
</comment>
<name>A0ABX1HP93_9BACT</name>
<keyword evidence="1" id="KW-0472">Membrane</keyword>
<feature type="transmembrane region" description="Helical" evidence="1">
    <location>
        <begin position="6"/>
        <end position="31"/>
    </location>
</feature>
<dbReference type="Proteomes" id="UP000717634">
    <property type="component" value="Unassembled WGS sequence"/>
</dbReference>
<reference evidence="2 3" key="1">
    <citation type="submission" date="2020-03" db="EMBL/GenBank/DDBJ databases">
        <title>Genomic Encyclopedia of Type Strains, Phase IV (KMG-V): Genome sequencing to study the core and pangenomes of soil and plant-associated prokaryotes.</title>
        <authorList>
            <person name="Whitman W."/>
        </authorList>
    </citation>
    <scope>NUCLEOTIDE SEQUENCE [LARGE SCALE GENOMIC DNA]</scope>
    <source>
        <strain evidence="2 3">1B</strain>
    </source>
</reference>
<feature type="transmembrane region" description="Helical" evidence="1">
    <location>
        <begin position="104"/>
        <end position="124"/>
    </location>
</feature>
<accession>A0ABX1HP93</accession>
<sequence>MAANVFWDYAAAPSGLMLSPAVAMMACSIVLLKASPWHPYPKAGLCAGLLVLQDAGMKLYGGGDHDLEGQGIFNVLFIIGALLSLVLLAIALRRDGTHATRHKAGAIGLFLAVLVGYLLLFSHLGMGRYVGASV</sequence>